<dbReference type="InterPro" id="IPR020471">
    <property type="entry name" value="AKR"/>
</dbReference>
<dbReference type="RefSeq" id="WP_096494464.1">
    <property type="nucleotide sequence ID" value="NZ_CP023445.1"/>
</dbReference>
<dbReference type="EMBL" id="CP023445">
    <property type="protein sequence ID" value="ATE54887.1"/>
    <property type="molecule type" value="Genomic_DNA"/>
</dbReference>
<reference evidence="3" key="1">
    <citation type="submission" date="2017-09" db="EMBL/GenBank/DDBJ databases">
        <title>Complete Genome Sequence of ansamitocin-producing Bacterium Actinosynnema pretiosum X47.</title>
        <authorList>
            <person name="Cao G."/>
            <person name="Zong G."/>
            <person name="Zhong C."/>
            <person name="Fu J."/>
        </authorList>
    </citation>
    <scope>NUCLEOTIDE SEQUENCE [LARGE SCALE GENOMIC DNA]</scope>
    <source>
        <strain evidence="3">X47</strain>
    </source>
</reference>
<dbReference type="AlphaFoldDB" id="A0A290Z785"/>
<dbReference type="FunFam" id="3.20.20.100:FF:000004">
    <property type="entry name" value="Oxidoreductase, aldo/keto reductase"/>
    <property type="match status" value="1"/>
</dbReference>
<evidence type="ECO:0000313" key="3">
    <source>
        <dbReference type="EMBL" id="ATE54887.1"/>
    </source>
</evidence>
<organism evidence="3 4">
    <name type="scientific">Actinosynnema pretiosum</name>
    <dbReference type="NCBI Taxonomy" id="42197"/>
    <lineage>
        <taxon>Bacteria</taxon>
        <taxon>Bacillati</taxon>
        <taxon>Actinomycetota</taxon>
        <taxon>Actinomycetes</taxon>
        <taxon>Pseudonocardiales</taxon>
        <taxon>Pseudonocardiaceae</taxon>
        <taxon>Actinosynnema</taxon>
    </lineage>
</organism>
<evidence type="ECO:0000259" key="2">
    <source>
        <dbReference type="Pfam" id="PF00248"/>
    </source>
</evidence>
<sequence length="341" mass="37229">MRTRELGRTGIRVSPYCLGTMMFGAGNTDLDECEGMVRHALDAGINFIDTADVYGGGESERVVGRAIRGRRDDVVLATKGNGPMGDDPNRRGSSRRWIITAVEDSLRRLAVDHVDLYQVHHPDPSTDDEETLSALTDLVRAGKVRAIGTSSLPASRIVEAQWTAERRGLHRYRTEQPPYSILDRGVEREVLPTCRRYGLGVLVWSPLASGLLTGRYRRGTPMNPGRMRWVPRHLTDERKLDAVERLIPLAREAGLPLAHLAMAFATAHPAVTSAIIGPRTPEQLADLIAGAGAVLDDDLLDKIDGIVPPGVDLGPIDVAFSPPEVTVPALRRRPLDERAAA</sequence>
<dbReference type="InterPro" id="IPR036812">
    <property type="entry name" value="NAD(P)_OxRdtase_dom_sf"/>
</dbReference>
<name>A0A290Z785_9PSEU</name>
<proteinExistence type="predicted"/>
<keyword evidence="1" id="KW-0560">Oxidoreductase</keyword>
<dbReference type="GO" id="GO:0005829">
    <property type="term" value="C:cytosol"/>
    <property type="evidence" value="ECO:0007669"/>
    <property type="project" value="TreeGrafter"/>
</dbReference>
<feature type="domain" description="NADP-dependent oxidoreductase" evidence="2">
    <location>
        <begin position="17"/>
        <end position="306"/>
    </location>
</feature>
<dbReference type="PANTHER" id="PTHR43364:SF4">
    <property type="entry name" value="NAD(P)-LINKED OXIDOREDUCTASE SUPERFAMILY PROTEIN"/>
    <property type="match status" value="1"/>
</dbReference>
<dbReference type="Proteomes" id="UP000218505">
    <property type="component" value="Chromosome"/>
</dbReference>
<protein>
    <submittedName>
        <fullName evidence="3">Aldo/keto reductase</fullName>
    </submittedName>
</protein>
<gene>
    <name evidence="3" type="ORF">CNX65_17675</name>
</gene>
<evidence type="ECO:0000313" key="4">
    <source>
        <dbReference type="Proteomes" id="UP000218505"/>
    </source>
</evidence>
<dbReference type="SUPFAM" id="SSF51430">
    <property type="entry name" value="NAD(P)-linked oxidoreductase"/>
    <property type="match status" value="1"/>
</dbReference>
<dbReference type="InterPro" id="IPR050523">
    <property type="entry name" value="AKR_Detox_Biosynth"/>
</dbReference>
<dbReference type="Pfam" id="PF00248">
    <property type="entry name" value="Aldo_ket_red"/>
    <property type="match status" value="1"/>
</dbReference>
<evidence type="ECO:0000256" key="1">
    <source>
        <dbReference type="ARBA" id="ARBA00023002"/>
    </source>
</evidence>
<dbReference type="PANTHER" id="PTHR43364">
    <property type="entry name" value="NADH-SPECIFIC METHYLGLYOXAL REDUCTASE-RELATED"/>
    <property type="match status" value="1"/>
</dbReference>
<keyword evidence="4" id="KW-1185">Reference proteome</keyword>
<dbReference type="KEGG" id="apre:CNX65_17675"/>
<dbReference type="Gene3D" id="3.20.20.100">
    <property type="entry name" value="NADP-dependent oxidoreductase domain"/>
    <property type="match status" value="1"/>
</dbReference>
<dbReference type="GO" id="GO:0016491">
    <property type="term" value="F:oxidoreductase activity"/>
    <property type="evidence" value="ECO:0007669"/>
    <property type="project" value="UniProtKB-KW"/>
</dbReference>
<dbReference type="PRINTS" id="PR00069">
    <property type="entry name" value="ALDKETRDTASE"/>
</dbReference>
<dbReference type="InterPro" id="IPR023210">
    <property type="entry name" value="NADP_OxRdtase_dom"/>
</dbReference>
<accession>A0A290Z785</accession>